<gene>
    <name evidence="2" type="ORF">Zmor_004117</name>
</gene>
<feature type="compositionally biased region" description="Basic residues" evidence="1">
    <location>
        <begin position="128"/>
        <end position="140"/>
    </location>
</feature>
<evidence type="ECO:0000256" key="1">
    <source>
        <dbReference type="SAM" id="MobiDB-lite"/>
    </source>
</evidence>
<keyword evidence="3" id="KW-1185">Reference proteome</keyword>
<dbReference type="AlphaFoldDB" id="A0AA38HJ58"/>
<dbReference type="EMBL" id="JALNTZ010001234">
    <property type="protein sequence ID" value="KAJ3626942.1"/>
    <property type="molecule type" value="Genomic_DNA"/>
</dbReference>
<feature type="compositionally biased region" description="Basic residues" evidence="1">
    <location>
        <begin position="148"/>
        <end position="163"/>
    </location>
</feature>
<evidence type="ECO:0000313" key="2">
    <source>
        <dbReference type="EMBL" id="KAJ3626942.1"/>
    </source>
</evidence>
<organism evidence="2 3">
    <name type="scientific">Zophobas morio</name>
    <dbReference type="NCBI Taxonomy" id="2755281"/>
    <lineage>
        <taxon>Eukaryota</taxon>
        <taxon>Metazoa</taxon>
        <taxon>Ecdysozoa</taxon>
        <taxon>Arthropoda</taxon>
        <taxon>Hexapoda</taxon>
        <taxon>Insecta</taxon>
        <taxon>Pterygota</taxon>
        <taxon>Neoptera</taxon>
        <taxon>Endopterygota</taxon>
        <taxon>Coleoptera</taxon>
        <taxon>Polyphaga</taxon>
        <taxon>Cucujiformia</taxon>
        <taxon>Tenebrionidae</taxon>
        <taxon>Zophobas</taxon>
    </lineage>
</organism>
<feature type="region of interest" description="Disordered" evidence="1">
    <location>
        <begin position="128"/>
        <end position="163"/>
    </location>
</feature>
<evidence type="ECO:0000313" key="3">
    <source>
        <dbReference type="Proteomes" id="UP001168821"/>
    </source>
</evidence>
<dbReference type="Proteomes" id="UP001168821">
    <property type="component" value="Unassembled WGS sequence"/>
</dbReference>
<reference evidence="2" key="1">
    <citation type="journal article" date="2023" name="G3 (Bethesda)">
        <title>Whole genome assemblies of Zophobas morio and Tenebrio molitor.</title>
        <authorList>
            <person name="Kaur S."/>
            <person name="Stinson S.A."/>
            <person name="diCenzo G.C."/>
        </authorList>
    </citation>
    <scope>NUCLEOTIDE SEQUENCE</scope>
    <source>
        <strain evidence="2">QUZm001</strain>
    </source>
</reference>
<name>A0AA38HJ58_9CUCU</name>
<proteinExistence type="predicted"/>
<protein>
    <submittedName>
        <fullName evidence="2">Uncharacterized protein</fullName>
    </submittedName>
</protein>
<accession>A0AA38HJ58</accession>
<comment type="caution">
    <text evidence="2">The sequence shown here is derived from an EMBL/GenBank/DDBJ whole genome shotgun (WGS) entry which is preliminary data.</text>
</comment>
<sequence>MESAKNNFFLRNENHNTYSELPKKNYSISELTVISSDEEFDKNPKANEKAHFEQKYYNRQEDNPTSPSICLIKKDNHFNDEIMKVASSSPLKTFTPINKGPPPEFDFLNQFYHIGNTTFALPKASSKKAIHLKKTRRKGPARSYKDRYNKKRSNIAVSSKKKF</sequence>